<feature type="binding site" evidence="13">
    <location>
        <position position="667"/>
    </location>
    <ligand>
        <name>ATP</name>
        <dbReference type="ChEBI" id="CHEBI:30616"/>
    </ligand>
</feature>
<dbReference type="SUPFAM" id="SSF81653">
    <property type="entry name" value="Calcium ATPase, transduction domain A"/>
    <property type="match status" value="1"/>
</dbReference>
<evidence type="ECO:0000256" key="3">
    <source>
        <dbReference type="ARBA" id="ARBA00022692"/>
    </source>
</evidence>
<keyword evidence="9 15" id="KW-1133">Transmembrane helix</keyword>
<dbReference type="GO" id="GO:0045332">
    <property type="term" value="P:phospholipid translocation"/>
    <property type="evidence" value="ECO:0007669"/>
    <property type="project" value="TreeGrafter"/>
</dbReference>
<feature type="binding site" evidence="13">
    <location>
        <position position="645"/>
    </location>
    <ligand>
        <name>ATP</name>
        <dbReference type="ChEBI" id="CHEBI:30616"/>
    </ligand>
</feature>
<dbReference type="Gene3D" id="3.40.1110.10">
    <property type="entry name" value="Calcium-transporting ATPase, cytoplasmic domain N"/>
    <property type="match status" value="1"/>
</dbReference>
<keyword evidence="4 14" id="KW-0479">Metal-binding</keyword>
<dbReference type="SUPFAM" id="SSF81665">
    <property type="entry name" value="Calcium ATPase, transmembrane domain M"/>
    <property type="match status" value="1"/>
</dbReference>
<dbReference type="Gene3D" id="3.40.50.1000">
    <property type="entry name" value="HAD superfamily/HAD-like"/>
    <property type="match status" value="2"/>
</dbReference>
<dbReference type="InterPro" id="IPR044492">
    <property type="entry name" value="P_typ_ATPase_HD_dom"/>
</dbReference>
<evidence type="ECO:0000256" key="8">
    <source>
        <dbReference type="ARBA" id="ARBA00022967"/>
    </source>
</evidence>
<comment type="similarity">
    <text evidence="2 15">Belongs to the cation transport ATPase (P-type) (TC 3.A.3) family. Type IV subfamily.</text>
</comment>
<feature type="transmembrane region" description="Helical" evidence="15">
    <location>
        <begin position="374"/>
        <end position="403"/>
    </location>
</feature>
<dbReference type="FunFam" id="3.40.1110.10:FF:000188">
    <property type="entry name" value="Phospholipid-transporting ATPase"/>
    <property type="match status" value="1"/>
</dbReference>
<dbReference type="Pfam" id="PF16212">
    <property type="entry name" value="PhoLip_ATPase_C"/>
    <property type="match status" value="1"/>
</dbReference>
<feature type="transmembrane region" description="Helical" evidence="15">
    <location>
        <begin position="423"/>
        <end position="451"/>
    </location>
</feature>
<feature type="binding site" evidence="13">
    <location>
        <position position="950"/>
    </location>
    <ligand>
        <name>ATP</name>
        <dbReference type="ChEBI" id="CHEBI:30616"/>
    </ligand>
</feature>
<dbReference type="EMBL" id="CAKOFQ010006813">
    <property type="protein sequence ID" value="CAH1973656.1"/>
    <property type="molecule type" value="Genomic_DNA"/>
</dbReference>
<feature type="binding site" evidence="13">
    <location>
        <position position="783"/>
    </location>
    <ligand>
        <name>ATP</name>
        <dbReference type="ChEBI" id="CHEBI:30616"/>
    </ligand>
</feature>
<dbReference type="InterPro" id="IPR018303">
    <property type="entry name" value="ATPase_P-typ_P_site"/>
</dbReference>
<feature type="transmembrane region" description="Helical" evidence="15">
    <location>
        <begin position="180"/>
        <end position="199"/>
    </location>
</feature>
<evidence type="ECO:0000256" key="14">
    <source>
        <dbReference type="PIRSR" id="PIRSR606539-3"/>
    </source>
</evidence>
<dbReference type="Gene3D" id="2.70.150.10">
    <property type="entry name" value="Calcium-transporting ATPase, cytoplasmic transduction domain A"/>
    <property type="match status" value="1"/>
</dbReference>
<feature type="compositionally biased region" description="Basic residues" evidence="16">
    <location>
        <begin position="19"/>
        <end position="36"/>
    </location>
</feature>
<accession>A0A9P0P903</accession>
<dbReference type="InterPro" id="IPR001757">
    <property type="entry name" value="P_typ_ATPase"/>
</dbReference>
<evidence type="ECO:0000256" key="7">
    <source>
        <dbReference type="ARBA" id="ARBA00022842"/>
    </source>
</evidence>
<feature type="domain" description="P-type ATPase C-terminal" evidence="18">
    <location>
        <begin position="996"/>
        <end position="1242"/>
    </location>
</feature>
<keyword evidence="7 14" id="KW-0460">Magnesium</keyword>
<evidence type="ECO:0000313" key="19">
    <source>
        <dbReference type="EMBL" id="CAH1973656.1"/>
    </source>
</evidence>
<dbReference type="SFLD" id="SFLDG00002">
    <property type="entry name" value="C1.7:_P-type_atpase_like"/>
    <property type="match status" value="1"/>
</dbReference>
<dbReference type="InterPro" id="IPR023299">
    <property type="entry name" value="ATPase_P-typ_cyto_dom_N"/>
</dbReference>
<evidence type="ECO:0000313" key="20">
    <source>
        <dbReference type="Proteomes" id="UP001152888"/>
    </source>
</evidence>
<feature type="transmembrane region" description="Helical" evidence="15">
    <location>
        <begin position="1174"/>
        <end position="1194"/>
    </location>
</feature>
<feature type="transmembrane region" description="Helical" evidence="15">
    <location>
        <begin position="1146"/>
        <end position="1167"/>
    </location>
</feature>
<evidence type="ECO:0000256" key="15">
    <source>
        <dbReference type="RuleBase" id="RU362033"/>
    </source>
</evidence>
<evidence type="ECO:0000256" key="6">
    <source>
        <dbReference type="ARBA" id="ARBA00022840"/>
    </source>
</evidence>
<feature type="region of interest" description="Disordered" evidence="16">
    <location>
        <begin position="1319"/>
        <end position="1389"/>
    </location>
</feature>
<dbReference type="FunFam" id="3.40.50.1000:FF:000001">
    <property type="entry name" value="Phospholipid-transporting ATPase IC"/>
    <property type="match status" value="1"/>
</dbReference>
<feature type="binding site" evidence="13">
    <location>
        <position position="500"/>
    </location>
    <ligand>
        <name>ATP</name>
        <dbReference type="ChEBI" id="CHEBI:30616"/>
    </ligand>
</feature>
<keyword evidence="8 15" id="KW-1278">Translocase</keyword>
<evidence type="ECO:0000256" key="1">
    <source>
        <dbReference type="ARBA" id="ARBA00004141"/>
    </source>
</evidence>
<organism evidence="19 20">
    <name type="scientific">Acanthoscelides obtectus</name>
    <name type="common">Bean weevil</name>
    <name type="synonym">Bruchus obtectus</name>
    <dbReference type="NCBI Taxonomy" id="200917"/>
    <lineage>
        <taxon>Eukaryota</taxon>
        <taxon>Metazoa</taxon>
        <taxon>Ecdysozoa</taxon>
        <taxon>Arthropoda</taxon>
        <taxon>Hexapoda</taxon>
        <taxon>Insecta</taxon>
        <taxon>Pterygota</taxon>
        <taxon>Neoptera</taxon>
        <taxon>Endopterygota</taxon>
        <taxon>Coleoptera</taxon>
        <taxon>Polyphaga</taxon>
        <taxon>Cucujiformia</taxon>
        <taxon>Chrysomeloidea</taxon>
        <taxon>Chrysomelidae</taxon>
        <taxon>Bruchinae</taxon>
        <taxon>Bruchini</taxon>
        <taxon>Acanthoscelides</taxon>
    </lineage>
</organism>
<feature type="binding site" evidence="13">
    <location>
        <position position="973"/>
    </location>
    <ligand>
        <name>ATP</name>
        <dbReference type="ChEBI" id="CHEBI:30616"/>
    </ligand>
</feature>
<dbReference type="OrthoDB" id="377733at2759"/>
<feature type="binding site" evidence="13">
    <location>
        <position position="944"/>
    </location>
    <ligand>
        <name>ATP</name>
        <dbReference type="ChEBI" id="CHEBI:30616"/>
    </ligand>
</feature>
<feature type="binding site" evidence="13">
    <location>
        <position position="782"/>
    </location>
    <ligand>
        <name>ATP</name>
        <dbReference type="ChEBI" id="CHEBI:30616"/>
    </ligand>
</feature>
<dbReference type="InterPro" id="IPR023214">
    <property type="entry name" value="HAD_sf"/>
</dbReference>
<dbReference type="Pfam" id="PF16209">
    <property type="entry name" value="PhoLip_ATPase_N"/>
    <property type="match status" value="1"/>
</dbReference>
<name>A0A9P0P903_ACAOB</name>
<dbReference type="Pfam" id="PF13246">
    <property type="entry name" value="Cation_ATPase"/>
    <property type="match status" value="1"/>
</dbReference>
<comment type="catalytic activity">
    <reaction evidence="11 15">
        <text>ATP + H2O + phospholipidSide 1 = ADP + phosphate + phospholipidSide 2.</text>
        <dbReference type="EC" id="7.6.2.1"/>
    </reaction>
</comment>
<protein>
    <recommendedName>
        <fullName evidence="15">Phospholipid-transporting ATPase</fullName>
        <ecNumber evidence="15">7.6.2.1</ecNumber>
    </recommendedName>
</protein>
<feature type="binding site" evidence="13">
    <location>
        <position position="701"/>
    </location>
    <ligand>
        <name>ATP</name>
        <dbReference type="ChEBI" id="CHEBI:30616"/>
    </ligand>
</feature>
<dbReference type="GO" id="GO:0005524">
    <property type="term" value="F:ATP binding"/>
    <property type="evidence" value="ECO:0007669"/>
    <property type="project" value="UniProtKB-UniRule"/>
</dbReference>
<evidence type="ECO:0000256" key="11">
    <source>
        <dbReference type="ARBA" id="ARBA00034036"/>
    </source>
</evidence>
<feature type="binding site" evidence="13">
    <location>
        <position position="499"/>
    </location>
    <ligand>
        <name>ATP</name>
        <dbReference type="ChEBI" id="CHEBI:30616"/>
    </ligand>
</feature>
<feature type="transmembrane region" description="Helical" evidence="15">
    <location>
        <begin position="1060"/>
        <end position="1080"/>
    </location>
</feature>
<keyword evidence="6 13" id="KW-0067">ATP-binding</keyword>
<feature type="binding site" evidence="13">
    <location>
        <position position="604"/>
    </location>
    <ligand>
        <name>ATP</name>
        <dbReference type="ChEBI" id="CHEBI:30616"/>
    </ligand>
</feature>
<dbReference type="PROSITE" id="PS00154">
    <property type="entry name" value="ATPASE_E1_E2"/>
    <property type="match status" value="1"/>
</dbReference>
<feature type="binding site" evidence="14">
    <location>
        <position position="501"/>
    </location>
    <ligand>
        <name>Mg(2+)</name>
        <dbReference type="ChEBI" id="CHEBI:18420"/>
    </ligand>
</feature>
<evidence type="ECO:0000256" key="12">
    <source>
        <dbReference type="PIRSR" id="PIRSR606539-1"/>
    </source>
</evidence>
<gene>
    <name evidence="19" type="ORF">ACAOBT_LOCUS10677</name>
</gene>
<dbReference type="InterPro" id="IPR006539">
    <property type="entry name" value="P-type_ATPase_IV"/>
</dbReference>
<feature type="active site" description="4-aspartylphosphate intermediate" evidence="12">
    <location>
        <position position="499"/>
    </location>
</feature>
<dbReference type="GO" id="GO:0005886">
    <property type="term" value="C:plasma membrane"/>
    <property type="evidence" value="ECO:0007669"/>
    <property type="project" value="TreeGrafter"/>
</dbReference>
<evidence type="ECO:0000256" key="5">
    <source>
        <dbReference type="ARBA" id="ARBA00022741"/>
    </source>
</evidence>
<feature type="transmembrane region" description="Helical" evidence="15">
    <location>
        <begin position="1114"/>
        <end position="1134"/>
    </location>
</feature>
<evidence type="ECO:0000256" key="13">
    <source>
        <dbReference type="PIRSR" id="PIRSR606539-2"/>
    </source>
</evidence>
<dbReference type="SFLD" id="SFLDS00003">
    <property type="entry name" value="Haloacid_Dehalogenase"/>
    <property type="match status" value="1"/>
</dbReference>
<dbReference type="NCBIfam" id="TIGR01494">
    <property type="entry name" value="ATPase_P-type"/>
    <property type="match status" value="1"/>
</dbReference>
<dbReference type="InterPro" id="IPR032630">
    <property type="entry name" value="P_typ_ATPase_c"/>
</dbReference>
<keyword evidence="3 15" id="KW-0812">Transmembrane</keyword>
<dbReference type="SFLD" id="SFLDF00027">
    <property type="entry name" value="p-type_atpase"/>
    <property type="match status" value="1"/>
</dbReference>
<comment type="cofactor">
    <cofactor evidence="14">
        <name>Mg(2+)</name>
        <dbReference type="ChEBI" id="CHEBI:18420"/>
    </cofactor>
</comment>
<dbReference type="GO" id="GO:0000287">
    <property type="term" value="F:magnesium ion binding"/>
    <property type="evidence" value="ECO:0007669"/>
    <property type="project" value="UniProtKB-UniRule"/>
</dbReference>
<feature type="binding site" evidence="14">
    <location>
        <position position="499"/>
    </location>
    <ligand>
        <name>Mg(2+)</name>
        <dbReference type="ChEBI" id="CHEBI:18420"/>
    </ligand>
</feature>
<dbReference type="InterPro" id="IPR036412">
    <property type="entry name" value="HAD-like_sf"/>
</dbReference>
<keyword evidence="10 15" id="KW-0472">Membrane</keyword>
<dbReference type="Proteomes" id="UP001152888">
    <property type="component" value="Unassembled WGS sequence"/>
</dbReference>
<keyword evidence="5 13" id="KW-0547">Nucleotide-binding</keyword>
<feature type="transmembrane region" description="Helical" evidence="15">
    <location>
        <begin position="1036"/>
        <end position="1054"/>
    </location>
</feature>
<dbReference type="CDD" id="cd02073">
    <property type="entry name" value="P-type_ATPase_APLT_Dnf-like"/>
    <property type="match status" value="1"/>
</dbReference>
<feature type="compositionally biased region" description="Polar residues" evidence="16">
    <location>
        <begin position="840"/>
        <end position="853"/>
    </location>
</feature>
<comment type="subcellular location">
    <subcellularLocation>
        <location evidence="1 15">Membrane</location>
        <topology evidence="1 15">Multi-pass membrane protein</topology>
    </subcellularLocation>
</comment>
<dbReference type="NCBIfam" id="TIGR01652">
    <property type="entry name" value="ATPase-Plipid"/>
    <property type="match status" value="1"/>
</dbReference>
<dbReference type="GO" id="GO:0005802">
    <property type="term" value="C:trans-Golgi network"/>
    <property type="evidence" value="ECO:0007669"/>
    <property type="project" value="TreeGrafter"/>
</dbReference>
<feature type="binding site" evidence="13">
    <location>
        <position position="501"/>
    </location>
    <ligand>
        <name>ATP</name>
        <dbReference type="ChEBI" id="CHEBI:30616"/>
    </ligand>
</feature>
<dbReference type="GO" id="GO:0140326">
    <property type="term" value="F:ATPase-coupled intramembrane lipid transporter activity"/>
    <property type="evidence" value="ECO:0007669"/>
    <property type="project" value="UniProtKB-EC"/>
</dbReference>
<dbReference type="EC" id="7.6.2.1" evidence="15"/>
<evidence type="ECO:0000256" key="4">
    <source>
        <dbReference type="ARBA" id="ARBA00022723"/>
    </source>
</evidence>
<dbReference type="GO" id="GO:0007030">
    <property type="term" value="P:Golgi organization"/>
    <property type="evidence" value="ECO:0007669"/>
    <property type="project" value="TreeGrafter"/>
</dbReference>
<feature type="binding site" evidence="14">
    <location>
        <position position="970"/>
    </location>
    <ligand>
        <name>Mg(2+)</name>
        <dbReference type="ChEBI" id="CHEBI:18420"/>
    </ligand>
</feature>
<feature type="binding site" evidence="13">
    <location>
        <position position="781"/>
    </location>
    <ligand>
        <name>ATP</name>
        <dbReference type="ChEBI" id="CHEBI:30616"/>
    </ligand>
</feature>
<proteinExistence type="inferred from homology"/>
<evidence type="ECO:0000256" key="2">
    <source>
        <dbReference type="ARBA" id="ARBA00008109"/>
    </source>
</evidence>
<evidence type="ECO:0000259" key="18">
    <source>
        <dbReference type="Pfam" id="PF16212"/>
    </source>
</evidence>
<sequence length="1389" mass="156929">MDYELEVFEVYDDSEQTSSKKHSKHTRKKCKQKQKQKSTVLSIETKENDISRSKTSIVGSDRRHLSLCESILSVFSKLVVWRDQRRYQTTVPDKLDSPHSSKDFRRGYIPCDNQRRIRANDRAFNSQFRYASNYIKTSKYSILTFLPLNLFEQFQRLANFYFLCLLVLQLIPAISSLTPVTTALPLIGVLGLTAVKDAYDDIQRHISDSQVNNRKSRVVRKGRLVNEKWSAVQVGDIIRMDNNSFIAADILLLTSSEPNGLCYIETSELDGETNLKCRQCLPETAEMGQDDALLSEFDGEIACEMPNNLLNKFEGVLIWKGKRYSLDNDKIMLRGCVLRNTQWCYGVVIFAGKDTKLMQNSGKSKFKRTSIDRLLNFLIIGIVFFLLSMCLFCMVACGIWETLVGQYFQRYLPWDTLVPQEPLGGATIIALLVFFSYAIVLNTVVPISLYVSVEVIRFVQSFLINWDEAMCDAVSGAHAKARTTTLNEELGQIEYIFSDKTGTLTQNIMTFNKCSITGRSYGDVVDRRTGDIIEVTDDMEPLDFSFNPDYEIDFKFFDCRLLEAVRRRDQDVFSFFRLLALCHTVMSETKEDGTLEYQAQSPDEAALVSAARNFGFVFKERAPNSITIEVMGVKEIYELLCILDFNNVRKRMSVILRKDGKLRLYCKGADNVIYERLKKGQDEIKTKTQEHLNKFAGEGLRTLCLACRDLDEEFFNDWKARHQEAAVSMEDRDEKLDAIYEEIERDMMLIGVTAIEDKLQDGVPQTIANLALAGIKIWVLTGDKQETAINIGYSCQLLTDEMVDVFIVDASTYEETHQQLLKFRDNIRIVQRFQPRSPAAISTAQQQQQNGRSTPPPAAKRDDPGGGRGEVLGPPAVSVVTFSTELEQHRDEEVPPPLSDDPNADDQIFAIVVNGHSLVHCLHPNLERLFCEVTSRCRSVICCRVTPLQKALVVELVKKTKRAVTLAIGDGANDVSMIKAAHIGVGISGQEGMQAVLASDYSIAQFRFLERLLLVHGRWSYYRMCSFLRYFFNKNFAFTLCHFWYAFFCGFSAQTVFDPMYISIYNLFYTSLPVLGVGIFDQDVNDKNSILYPQLYRPGHLNLLFNKKEFFRSALQGCYVSMVLFFIALGTYYDAVSPDGQGLSDYMLFCSVAAAILVIVNTAQIALDTMYWTIFNHIMIWGSLAFYFVADNFYNYLCHGPYVGSLIKAMSEANFWFTTVMVVTISVMPVLAWRFYFVDVHPTLTDRVRLKQRIAQVRSRQSQDVLRTPSARRARRSIRSGYAFAHQEGFGRLITSGKIMRKLPNPEFNIPSIINKLNMNHGSSGSGGGGSSSGGGGESNNKGGGGGGNSSGGGSHHHHNRKSSEGSAPLAQPENTQRAPIQDLDTINL</sequence>
<feature type="domain" description="P-type ATPase N-terminal" evidence="17">
    <location>
        <begin position="117"/>
        <end position="182"/>
    </location>
</feature>
<feature type="binding site" evidence="14">
    <location>
        <position position="974"/>
    </location>
    <ligand>
        <name>Mg(2+)</name>
        <dbReference type="ChEBI" id="CHEBI:18420"/>
    </ligand>
</feature>
<dbReference type="GO" id="GO:0016887">
    <property type="term" value="F:ATP hydrolysis activity"/>
    <property type="evidence" value="ECO:0007669"/>
    <property type="project" value="InterPro"/>
</dbReference>
<dbReference type="InterPro" id="IPR032631">
    <property type="entry name" value="P-type_ATPase_N"/>
</dbReference>
<feature type="binding site" evidence="13">
    <location>
        <position position="974"/>
    </location>
    <ligand>
        <name>ATP</name>
        <dbReference type="ChEBI" id="CHEBI:30616"/>
    </ligand>
</feature>
<dbReference type="SUPFAM" id="SSF56784">
    <property type="entry name" value="HAD-like"/>
    <property type="match status" value="1"/>
</dbReference>
<reference evidence="19" key="1">
    <citation type="submission" date="2022-03" db="EMBL/GenBank/DDBJ databases">
        <authorList>
            <person name="Sayadi A."/>
        </authorList>
    </citation>
    <scope>NUCLEOTIDE SEQUENCE</scope>
</reference>
<evidence type="ECO:0000256" key="16">
    <source>
        <dbReference type="SAM" id="MobiDB-lite"/>
    </source>
</evidence>
<comment type="caution">
    <text evidence="19">The sequence shown here is derived from an EMBL/GenBank/DDBJ whole genome shotgun (WGS) entry which is preliminary data.</text>
</comment>
<dbReference type="InterPro" id="IPR008250">
    <property type="entry name" value="ATPase_P-typ_transduc_dom_A_sf"/>
</dbReference>
<feature type="region of interest" description="Disordered" evidence="16">
    <location>
        <begin position="838"/>
        <end position="872"/>
    </location>
</feature>
<dbReference type="PANTHER" id="PTHR24092">
    <property type="entry name" value="PROBABLE PHOSPHOLIPID-TRANSPORTING ATPASE"/>
    <property type="match status" value="1"/>
</dbReference>
<feature type="region of interest" description="Disordered" evidence="16">
    <location>
        <begin position="12"/>
        <end position="44"/>
    </location>
</feature>
<feature type="compositionally biased region" description="Polar residues" evidence="16">
    <location>
        <begin position="1373"/>
        <end position="1389"/>
    </location>
</feature>
<keyword evidence="20" id="KW-1185">Reference proteome</keyword>
<dbReference type="SUPFAM" id="SSF81660">
    <property type="entry name" value="Metal cation-transporting ATPase, ATP-binding domain N"/>
    <property type="match status" value="1"/>
</dbReference>
<evidence type="ECO:0000259" key="17">
    <source>
        <dbReference type="Pfam" id="PF16209"/>
    </source>
</evidence>
<dbReference type="PANTHER" id="PTHR24092:SF190">
    <property type="entry name" value="PHOSPHOLIPID-TRANSPORTING ATPASE"/>
    <property type="match status" value="1"/>
</dbReference>
<feature type="compositionally biased region" description="Gly residues" evidence="16">
    <location>
        <begin position="1324"/>
        <end position="1354"/>
    </location>
</feature>
<feature type="transmembrane region" description="Helical" evidence="15">
    <location>
        <begin position="1214"/>
        <end position="1237"/>
    </location>
</feature>
<dbReference type="InterPro" id="IPR023298">
    <property type="entry name" value="ATPase_P-typ_TM_dom_sf"/>
</dbReference>
<dbReference type="PRINTS" id="PR00119">
    <property type="entry name" value="CATATPASE"/>
</dbReference>
<evidence type="ECO:0000256" key="10">
    <source>
        <dbReference type="ARBA" id="ARBA00023136"/>
    </source>
</evidence>
<evidence type="ECO:0000256" key="9">
    <source>
        <dbReference type="ARBA" id="ARBA00022989"/>
    </source>
</evidence>